<keyword evidence="1" id="KW-0812">Transmembrane</keyword>
<name>A0A085WXC7_9BACT</name>
<feature type="transmembrane region" description="Helical" evidence="1">
    <location>
        <begin position="74"/>
        <end position="96"/>
    </location>
</feature>
<dbReference type="AlphaFoldDB" id="A0A085WXC7"/>
<comment type="caution">
    <text evidence="2">The sequence shown here is derived from an EMBL/GenBank/DDBJ whole genome shotgun (WGS) entry which is preliminary data.</text>
</comment>
<accession>A0A085WXC7</accession>
<dbReference type="STRING" id="394096.DB31_0602"/>
<dbReference type="EMBL" id="JMCB01000001">
    <property type="protein sequence ID" value="KFE72340.1"/>
    <property type="molecule type" value="Genomic_DNA"/>
</dbReference>
<sequence length="500" mass="54572">MLAGLWLLLVATLLFRLPALLNARGVHSDAAVVGLQARHMLQGEGSWFLWGAGYQGSFDALITALAFQVAGSSPLVLMLVPLAGHVLVEVLTFDILQKRVGAALGLVATLPVVFTPQAISAVVLYAPRQWSITCIFVGLWLLDGAAASERPLRRYALGALMGPLALYLDLYTLQLMPAFGIFALACCVDAWPGLAGGARRLAATVAGGAVGWLSLQWLRQHAGASASTTHLSLEPLERNARLLWDTCLPWVLGYGVYVPGHHLYPDRWEAPLPFALVQKVGAGLLVLGIIVGGLSLFFRRLPWGARRLGLLGAAVSGAAVGGFLVSSMPADMWSARYLAPIVWFAPFALAPAALWLRTRRFTWAMTPYVLSAAVGGWLSYGLYVDGPLPRLDARGVAQEEMEVARVLREKGVTAGGAHYWLAYRLTFLFEENPVLIPLEPAEDRYPPYREAFDRAKKVAFVFHPSEPRAQPEYLESFLRSIHARYERLEVAGFTVLIHTR</sequence>
<feature type="transmembrane region" description="Helical" evidence="1">
    <location>
        <begin position="310"/>
        <end position="329"/>
    </location>
</feature>
<keyword evidence="1" id="KW-1133">Transmembrane helix</keyword>
<keyword evidence="1" id="KW-0472">Membrane</keyword>
<evidence type="ECO:0000313" key="3">
    <source>
        <dbReference type="Proteomes" id="UP000028725"/>
    </source>
</evidence>
<feature type="transmembrane region" description="Helical" evidence="1">
    <location>
        <begin position="335"/>
        <end position="356"/>
    </location>
</feature>
<organism evidence="2 3">
    <name type="scientific">Hyalangium minutum</name>
    <dbReference type="NCBI Taxonomy" id="394096"/>
    <lineage>
        <taxon>Bacteria</taxon>
        <taxon>Pseudomonadati</taxon>
        <taxon>Myxococcota</taxon>
        <taxon>Myxococcia</taxon>
        <taxon>Myxococcales</taxon>
        <taxon>Cystobacterineae</taxon>
        <taxon>Archangiaceae</taxon>
        <taxon>Hyalangium</taxon>
    </lineage>
</organism>
<evidence type="ECO:0000313" key="2">
    <source>
        <dbReference type="EMBL" id="KFE72340.1"/>
    </source>
</evidence>
<dbReference type="Proteomes" id="UP000028725">
    <property type="component" value="Unassembled WGS sequence"/>
</dbReference>
<keyword evidence="3" id="KW-1185">Reference proteome</keyword>
<feature type="transmembrane region" description="Helical" evidence="1">
    <location>
        <begin position="168"/>
        <end position="191"/>
    </location>
</feature>
<feature type="transmembrane region" description="Helical" evidence="1">
    <location>
        <begin position="102"/>
        <end position="123"/>
    </location>
</feature>
<feature type="transmembrane region" description="Helical" evidence="1">
    <location>
        <begin position="280"/>
        <end position="298"/>
    </location>
</feature>
<proteinExistence type="predicted"/>
<gene>
    <name evidence="2" type="ORF">DB31_0602</name>
</gene>
<reference evidence="2 3" key="1">
    <citation type="submission" date="2014-04" db="EMBL/GenBank/DDBJ databases">
        <title>Genome assembly of Hyalangium minutum DSM 14724.</title>
        <authorList>
            <person name="Sharma G."/>
            <person name="Subramanian S."/>
        </authorList>
    </citation>
    <scope>NUCLEOTIDE SEQUENCE [LARGE SCALE GENOMIC DNA]</scope>
    <source>
        <strain evidence="2 3">DSM 14724</strain>
    </source>
</reference>
<evidence type="ECO:0000256" key="1">
    <source>
        <dbReference type="SAM" id="Phobius"/>
    </source>
</evidence>
<protein>
    <submittedName>
        <fullName evidence="2">Membrane protein</fullName>
    </submittedName>
</protein>
<feature type="transmembrane region" description="Helical" evidence="1">
    <location>
        <begin position="363"/>
        <end position="383"/>
    </location>
</feature>
<feature type="transmembrane region" description="Helical" evidence="1">
    <location>
        <begin position="47"/>
        <end position="67"/>
    </location>
</feature>